<keyword evidence="3" id="KW-1185">Reference proteome</keyword>
<dbReference type="RefSeq" id="WP_379567799.1">
    <property type="nucleotide sequence ID" value="NZ_JBHUFV010000003.1"/>
</dbReference>
<reference evidence="3" key="1">
    <citation type="journal article" date="2019" name="Int. J. Syst. Evol. Microbiol.">
        <title>The Global Catalogue of Microorganisms (GCM) 10K type strain sequencing project: providing services to taxonomists for standard genome sequencing and annotation.</title>
        <authorList>
            <consortium name="The Broad Institute Genomics Platform"/>
            <consortium name="The Broad Institute Genome Sequencing Center for Infectious Disease"/>
            <person name="Wu L."/>
            <person name="Ma J."/>
        </authorList>
    </citation>
    <scope>NUCLEOTIDE SEQUENCE [LARGE SCALE GENOMIC DNA]</scope>
    <source>
        <strain evidence="3">ICMP 6774ER</strain>
    </source>
</reference>
<sequence>MDGAVTSQHRTVILAGRITVLLSMLHLVVTMAFNVRHLPAWFSGGLWFPAEGLADPMPSLGAFWLTIGSFFLPLLVLGLLIAWLGRRAVIPPAFVAWLLGGWCTVGALAFEPSGFILLWVPAVMVLRAARSRA</sequence>
<protein>
    <submittedName>
        <fullName evidence="2">DUF6463 family protein</fullName>
    </submittedName>
</protein>
<gene>
    <name evidence="2" type="ORF">ACFSKW_00245</name>
</gene>
<dbReference type="Pfam" id="PF20064">
    <property type="entry name" value="DUF6463"/>
    <property type="match status" value="1"/>
</dbReference>
<evidence type="ECO:0000313" key="2">
    <source>
        <dbReference type="EMBL" id="MFD1929895.1"/>
    </source>
</evidence>
<feature type="transmembrane region" description="Helical" evidence="1">
    <location>
        <begin position="62"/>
        <end position="84"/>
    </location>
</feature>
<comment type="caution">
    <text evidence="2">The sequence shown here is derived from an EMBL/GenBank/DDBJ whole genome shotgun (WGS) entry which is preliminary data.</text>
</comment>
<evidence type="ECO:0000313" key="3">
    <source>
        <dbReference type="Proteomes" id="UP001597368"/>
    </source>
</evidence>
<organism evidence="2 3">
    <name type="scientific">Nonomuraea mangrovi</name>
    <dbReference type="NCBI Taxonomy" id="2316207"/>
    <lineage>
        <taxon>Bacteria</taxon>
        <taxon>Bacillati</taxon>
        <taxon>Actinomycetota</taxon>
        <taxon>Actinomycetes</taxon>
        <taxon>Streptosporangiales</taxon>
        <taxon>Streptosporangiaceae</taxon>
        <taxon>Nonomuraea</taxon>
    </lineage>
</organism>
<keyword evidence="1" id="KW-0472">Membrane</keyword>
<accession>A0ABW4SLJ1</accession>
<feature type="transmembrane region" description="Helical" evidence="1">
    <location>
        <begin position="12"/>
        <end position="33"/>
    </location>
</feature>
<keyword evidence="1" id="KW-1133">Transmembrane helix</keyword>
<dbReference type="EMBL" id="JBHUFV010000003">
    <property type="protein sequence ID" value="MFD1929895.1"/>
    <property type="molecule type" value="Genomic_DNA"/>
</dbReference>
<dbReference type="InterPro" id="IPR045590">
    <property type="entry name" value="DUF6463"/>
</dbReference>
<keyword evidence="1" id="KW-0812">Transmembrane</keyword>
<dbReference type="Proteomes" id="UP001597368">
    <property type="component" value="Unassembled WGS sequence"/>
</dbReference>
<feature type="transmembrane region" description="Helical" evidence="1">
    <location>
        <begin position="96"/>
        <end position="120"/>
    </location>
</feature>
<name>A0ABW4SLJ1_9ACTN</name>
<evidence type="ECO:0000256" key="1">
    <source>
        <dbReference type="SAM" id="Phobius"/>
    </source>
</evidence>
<proteinExistence type="predicted"/>